<protein>
    <submittedName>
        <fullName evidence="1">DUF3619 family protein</fullName>
    </submittedName>
</protein>
<accession>A0A398C864</accession>
<proteinExistence type="predicted"/>
<sequence length="146" mass="15490">MKTLPATSVDLALERYAHRITARLNEGLADVPYEVAEQLRAGRMQALAQRKKPVAVRKPASVLTRLGSSLALGGGRTGGWRYALLSAIPVLTLVAGLMVVGAQQDETGVSEIAEVDAALLTDDLPPAAYADPGFVQFLQARANQSH</sequence>
<dbReference type="InterPro" id="IPR022064">
    <property type="entry name" value="DUF3619"/>
</dbReference>
<evidence type="ECO:0000313" key="1">
    <source>
        <dbReference type="EMBL" id="RID99072.1"/>
    </source>
</evidence>
<dbReference type="Pfam" id="PF12279">
    <property type="entry name" value="DUF3619"/>
    <property type="match status" value="1"/>
</dbReference>
<dbReference type="RefSeq" id="WP_119107523.1">
    <property type="nucleotide sequence ID" value="NZ_QXJC01000001.1"/>
</dbReference>
<keyword evidence="2" id="KW-1185">Reference proteome</keyword>
<dbReference type="OrthoDB" id="8562153at2"/>
<comment type="caution">
    <text evidence="1">The sequence shown here is derived from an EMBL/GenBank/DDBJ whole genome shotgun (WGS) entry which is preliminary data.</text>
</comment>
<name>A0A398C864_9BURK</name>
<reference evidence="1 2" key="1">
    <citation type="submission" date="2018-09" db="EMBL/GenBank/DDBJ databases">
        <title>Draft genome of Simplicispira sp. NY-02.</title>
        <authorList>
            <person name="Im W.T."/>
        </authorList>
    </citation>
    <scope>NUCLEOTIDE SEQUENCE [LARGE SCALE GENOMIC DNA]</scope>
    <source>
        <strain evidence="1 2">NY-02</strain>
    </source>
</reference>
<dbReference type="Proteomes" id="UP000266302">
    <property type="component" value="Unassembled WGS sequence"/>
</dbReference>
<evidence type="ECO:0000313" key="2">
    <source>
        <dbReference type="Proteomes" id="UP000266302"/>
    </source>
</evidence>
<organism evidence="1 2">
    <name type="scientific">Simplicispira hankyongi</name>
    <dbReference type="NCBI Taxonomy" id="2315688"/>
    <lineage>
        <taxon>Bacteria</taxon>
        <taxon>Pseudomonadati</taxon>
        <taxon>Pseudomonadota</taxon>
        <taxon>Betaproteobacteria</taxon>
        <taxon>Burkholderiales</taxon>
        <taxon>Comamonadaceae</taxon>
        <taxon>Simplicispira</taxon>
    </lineage>
</organism>
<dbReference type="EMBL" id="QXJC01000001">
    <property type="protein sequence ID" value="RID99072.1"/>
    <property type="molecule type" value="Genomic_DNA"/>
</dbReference>
<gene>
    <name evidence="1" type="ORF">D3F03_01055</name>
</gene>
<dbReference type="AlphaFoldDB" id="A0A398C864"/>